<dbReference type="SUPFAM" id="SSF55874">
    <property type="entry name" value="ATPase domain of HSP90 chaperone/DNA topoisomerase II/histidine kinase"/>
    <property type="match status" value="1"/>
</dbReference>
<dbReference type="EC" id="2.7.13.3" evidence="2"/>
<dbReference type="InterPro" id="IPR005467">
    <property type="entry name" value="His_kinase_dom"/>
</dbReference>
<dbReference type="Proteomes" id="UP000478417">
    <property type="component" value="Unassembled WGS sequence"/>
</dbReference>
<evidence type="ECO:0000256" key="1">
    <source>
        <dbReference type="ARBA" id="ARBA00000085"/>
    </source>
</evidence>
<reference evidence="9 10" key="1">
    <citation type="submission" date="2020-02" db="EMBL/GenBank/DDBJ databases">
        <title>Albibacoteraceae fam. nov., the first described family within the subdivision 4 Verrucomicrobia.</title>
        <authorList>
            <person name="Xi F."/>
        </authorList>
    </citation>
    <scope>NUCLEOTIDE SEQUENCE [LARGE SCALE GENOMIC DNA]</scope>
    <source>
        <strain evidence="9 10">CK1056</strain>
    </source>
</reference>
<dbReference type="InterPro" id="IPR050980">
    <property type="entry name" value="2C_sensor_his_kinase"/>
</dbReference>
<feature type="transmembrane region" description="Helical" evidence="7">
    <location>
        <begin position="9"/>
        <end position="32"/>
    </location>
</feature>
<dbReference type="PANTHER" id="PTHR44936">
    <property type="entry name" value="SENSOR PROTEIN CREC"/>
    <property type="match status" value="1"/>
</dbReference>
<dbReference type="InterPro" id="IPR004358">
    <property type="entry name" value="Sig_transdc_His_kin-like_C"/>
</dbReference>
<evidence type="ECO:0000256" key="3">
    <source>
        <dbReference type="ARBA" id="ARBA00022679"/>
    </source>
</evidence>
<organism evidence="9 10">
    <name type="scientific">Oceanipulchritudo coccoides</name>
    <dbReference type="NCBI Taxonomy" id="2706888"/>
    <lineage>
        <taxon>Bacteria</taxon>
        <taxon>Pseudomonadati</taxon>
        <taxon>Verrucomicrobiota</taxon>
        <taxon>Opitutia</taxon>
        <taxon>Puniceicoccales</taxon>
        <taxon>Oceanipulchritudinaceae</taxon>
        <taxon>Oceanipulchritudo</taxon>
    </lineage>
</organism>
<sequence>MNTPRFQKIFLLLGSSVLGIFIAAVTIGIFLFRSEVMHQILQRDGILLTNVARYLHETGEASSLANWDLVELAAGSSQIEGIIAVRVFRPVETLVEQVPDSLYAVSLAEEDRQLLQDGKPVIRYFEAYPLYSLFSGIEEFDLEESAPLVEVIAPLLDEAGHTTASIQYWLDGTEVSTEFAQLDRQLMFLGLIFVLGGGTLFSIVFLYARKRLTGMAALLTQRNESLERANADLAMAARTSAIGSVSSHLFHGLKNPLAGLKAYLQVTAKDEEAVAITDRMQSLIDETLSVLRDENTAPETDLSFEDLMQMAGTRLDSISSSRNHPVNLSGSGSGSYPSRKLQLVLLILRNLVENAVEASPAKSPVQVELEGSETQLEIRVRDAGPGLPESVKEKLFEPVISSKSGGTGIGLAISATLARHVPATLELVQSDTGGTTFSLKLSQ</sequence>
<dbReference type="InterPro" id="IPR036890">
    <property type="entry name" value="HATPase_C_sf"/>
</dbReference>
<dbReference type="PRINTS" id="PR00344">
    <property type="entry name" value="BCTRLSENSOR"/>
</dbReference>
<dbReference type="GO" id="GO:0005524">
    <property type="term" value="F:ATP binding"/>
    <property type="evidence" value="ECO:0007669"/>
    <property type="project" value="UniProtKB-KW"/>
</dbReference>
<dbReference type="EMBL" id="JAAGNX010000002">
    <property type="protein sequence ID" value="NDV62041.1"/>
    <property type="molecule type" value="Genomic_DNA"/>
</dbReference>
<dbReference type="SMART" id="SM00387">
    <property type="entry name" value="HATPase_c"/>
    <property type="match status" value="1"/>
</dbReference>
<evidence type="ECO:0000259" key="8">
    <source>
        <dbReference type="PROSITE" id="PS50109"/>
    </source>
</evidence>
<feature type="transmembrane region" description="Helical" evidence="7">
    <location>
        <begin position="186"/>
        <end position="208"/>
    </location>
</feature>
<dbReference type="PROSITE" id="PS50109">
    <property type="entry name" value="HIS_KIN"/>
    <property type="match status" value="1"/>
</dbReference>
<comment type="catalytic activity">
    <reaction evidence="1">
        <text>ATP + protein L-histidine = ADP + protein N-phospho-L-histidine.</text>
        <dbReference type="EC" id="2.7.13.3"/>
    </reaction>
</comment>
<proteinExistence type="predicted"/>
<evidence type="ECO:0000256" key="7">
    <source>
        <dbReference type="SAM" id="Phobius"/>
    </source>
</evidence>
<gene>
    <name evidence="9" type="ORF">G0Q06_06245</name>
</gene>
<feature type="domain" description="Histidine kinase" evidence="8">
    <location>
        <begin position="248"/>
        <end position="443"/>
    </location>
</feature>
<evidence type="ECO:0000313" key="10">
    <source>
        <dbReference type="Proteomes" id="UP000478417"/>
    </source>
</evidence>
<dbReference type="Gene3D" id="3.30.565.10">
    <property type="entry name" value="Histidine kinase-like ATPase, C-terminal domain"/>
    <property type="match status" value="1"/>
</dbReference>
<dbReference type="PANTHER" id="PTHR44936:SF10">
    <property type="entry name" value="SENSOR PROTEIN RSTB"/>
    <property type="match status" value="1"/>
</dbReference>
<keyword evidence="3" id="KW-0808">Transferase</keyword>
<evidence type="ECO:0000256" key="6">
    <source>
        <dbReference type="ARBA" id="ARBA00022840"/>
    </source>
</evidence>
<protein>
    <recommendedName>
        <fullName evidence="2">histidine kinase</fullName>
        <ecNumber evidence="2">2.7.13.3</ecNumber>
    </recommendedName>
</protein>
<evidence type="ECO:0000256" key="5">
    <source>
        <dbReference type="ARBA" id="ARBA00022777"/>
    </source>
</evidence>
<comment type="caution">
    <text evidence="9">The sequence shown here is derived from an EMBL/GenBank/DDBJ whole genome shotgun (WGS) entry which is preliminary data.</text>
</comment>
<dbReference type="AlphaFoldDB" id="A0A6B2LZ98"/>
<evidence type="ECO:0000313" key="9">
    <source>
        <dbReference type="EMBL" id="NDV62041.1"/>
    </source>
</evidence>
<keyword evidence="4" id="KW-0547">Nucleotide-binding</keyword>
<evidence type="ECO:0000256" key="2">
    <source>
        <dbReference type="ARBA" id="ARBA00012438"/>
    </source>
</evidence>
<evidence type="ECO:0000256" key="4">
    <source>
        <dbReference type="ARBA" id="ARBA00022741"/>
    </source>
</evidence>
<accession>A0A6B2LZ98</accession>
<keyword evidence="5" id="KW-0418">Kinase</keyword>
<keyword evidence="10" id="KW-1185">Reference proteome</keyword>
<keyword evidence="7" id="KW-0472">Membrane</keyword>
<dbReference type="InterPro" id="IPR003594">
    <property type="entry name" value="HATPase_dom"/>
</dbReference>
<dbReference type="RefSeq" id="WP_163963589.1">
    <property type="nucleotide sequence ID" value="NZ_JAAGNX010000002.1"/>
</dbReference>
<dbReference type="GO" id="GO:0004673">
    <property type="term" value="F:protein histidine kinase activity"/>
    <property type="evidence" value="ECO:0007669"/>
    <property type="project" value="UniProtKB-EC"/>
</dbReference>
<keyword evidence="6" id="KW-0067">ATP-binding</keyword>
<keyword evidence="7" id="KW-0812">Transmembrane</keyword>
<keyword evidence="7" id="KW-1133">Transmembrane helix</keyword>
<name>A0A6B2LZ98_9BACT</name>
<dbReference type="Pfam" id="PF02518">
    <property type="entry name" value="HATPase_c"/>
    <property type="match status" value="1"/>
</dbReference>